<keyword evidence="6" id="KW-1185">Reference proteome</keyword>
<dbReference type="Proteomes" id="UP001597492">
    <property type="component" value="Unassembled WGS sequence"/>
</dbReference>
<dbReference type="PANTHER" id="PTHR46796">
    <property type="entry name" value="HTH-TYPE TRANSCRIPTIONAL ACTIVATOR RHAS-RELATED"/>
    <property type="match status" value="1"/>
</dbReference>
<dbReference type="SMART" id="SM00342">
    <property type="entry name" value="HTH_ARAC"/>
    <property type="match status" value="1"/>
</dbReference>
<evidence type="ECO:0000259" key="4">
    <source>
        <dbReference type="PROSITE" id="PS01124"/>
    </source>
</evidence>
<dbReference type="Pfam" id="PF12833">
    <property type="entry name" value="HTH_18"/>
    <property type="match status" value="1"/>
</dbReference>
<reference evidence="6" key="1">
    <citation type="journal article" date="2019" name="Int. J. Syst. Evol. Microbiol.">
        <title>The Global Catalogue of Microorganisms (GCM) 10K type strain sequencing project: providing services to taxonomists for standard genome sequencing and annotation.</title>
        <authorList>
            <consortium name="The Broad Institute Genomics Platform"/>
            <consortium name="The Broad Institute Genome Sequencing Center for Infectious Disease"/>
            <person name="Wu L."/>
            <person name="Ma J."/>
        </authorList>
    </citation>
    <scope>NUCLEOTIDE SEQUENCE [LARGE SCALE GENOMIC DNA]</scope>
    <source>
        <strain evidence="6">TISTR 1514</strain>
    </source>
</reference>
<dbReference type="InterPro" id="IPR035418">
    <property type="entry name" value="AraC-bd_2"/>
</dbReference>
<comment type="caution">
    <text evidence="5">The sequence shown here is derived from an EMBL/GenBank/DDBJ whole genome shotgun (WGS) entry which is preliminary data.</text>
</comment>
<keyword evidence="3" id="KW-0804">Transcription</keyword>
<evidence type="ECO:0000313" key="6">
    <source>
        <dbReference type="Proteomes" id="UP001597492"/>
    </source>
</evidence>
<dbReference type="PANTHER" id="PTHR46796:SF12">
    <property type="entry name" value="HTH-TYPE DNA-BINDING TRANSCRIPTIONAL ACTIVATOR EUTR"/>
    <property type="match status" value="1"/>
</dbReference>
<dbReference type="InterPro" id="IPR018060">
    <property type="entry name" value="HTH_AraC"/>
</dbReference>
<dbReference type="InterPro" id="IPR050204">
    <property type="entry name" value="AraC_XylS_family_regulators"/>
</dbReference>
<dbReference type="Pfam" id="PF14525">
    <property type="entry name" value="AraC_binding_2"/>
    <property type="match status" value="1"/>
</dbReference>
<gene>
    <name evidence="5" type="ORF">ACFSW7_03830</name>
</gene>
<protein>
    <submittedName>
        <fullName evidence="5">AraC family transcriptional regulator</fullName>
    </submittedName>
</protein>
<evidence type="ECO:0000256" key="3">
    <source>
        <dbReference type="ARBA" id="ARBA00023163"/>
    </source>
</evidence>
<dbReference type="SUPFAM" id="SSF46689">
    <property type="entry name" value="Homeodomain-like"/>
    <property type="match status" value="1"/>
</dbReference>
<proteinExistence type="predicted"/>
<evidence type="ECO:0000256" key="2">
    <source>
        <dbReference type="ARBA" id="ARBA00023125"/>
    </source>
</evidence>
<dbReference type="RefSeq" id="WP_019618052.1">
    <property type="nucleotide sequence ID" value="NZ_JBHUNE010000003.1"/>
</dbReference>
<organism evidence="5 6">
    <name type="scientific">Gulosibacter faecalis</name>
    <dbReference type="NCBI Taxonomy" id="272240"/>
    <lineage>
        <taxon>Bacteria</taxon>
        <taxon>Bacillati</taxon>
        <taxon>Actinomycetota</taxon>
        <taxon>Actinomycetes</taxon>
        <taxon>Micrococcales</taxon>
        <taxon>Microbacteriaceae</taxon>
        <taxon>Gulosibacter</taxon>
    </lineage>
</organism>
<evidence type="ECO:0000313" key="5">
    <source>
        <dbReference type="EMBL" id="MFD2757508.1"/>
    </source>
</evidence>
<accession>A0ABW5UV14</accession>
<dbReference type="PROSITE" id="PS00041">
    <property type="entry name" value="HTH_ARAC_FAMILY_1"/>
    <property type="match status" value="1"/>
</dbReference>
<dbReference type="InterPro" id="IPR018062">
    <property type="entry name" value="HTH_AraC-typ_CS"/>
</dbReference>
<dbReference type="Gene3D" id="1.10.10.60">
    <property type="entry name" value="Homeodomain-like"/>
    <property type="match status" value="1"/>
</dbReference>
<dbReference type="EMBL" id="JBHUNE010000003">
    <property type="protein sequence ID" value="MFD2757508.1"/>
    <property type="molecule type" value="Genomic_DNA"/>
</dbReference>
<sequence length="326" mass="35949">MTELTSLPLEVRNTASDVDHARAIGEQIWYPHRLTPVHGGQQFTMNYKSMLLPGTTVGTLRYSTGIVIETRAEHQNDYQVNAAVLGNLRIAVDGDDRVQVNSGRAQVNGLHVPIAIHGWDRPSVMLGIKMRREVVDRAVVRYWGDVPFDPERLPVSLDVGEGTGLRWLEFVRGVMHLPTSAHEVDAGLARYYSERTIGGFISLMLAATPGEAEARFPVPVDIVDQAREVIASTVGAPLSLDALAGITGVTGRALQLAFRRRLGVTPLGYQRVDRMHRVRRELKTGGAESVRDIAIANGFVHLGRFAQRYRELFDELPSETLARAAS</sequence>
<evidence type="ECO:0000256" key="1">
    <source>
        <dbReference type="ARBA" id="ARBA00023015"/>
    </source>
</evidence>
<name>A0ABW5UV14_9MICO</name>
<keyword evidence="1" id="KW-0805">Transcription regulation</keyword>
<feature type="domain" description="HTH araC/xylS-type" evidence="4">
    <location>
        <begin position="224"/>
        <end position="323"/>
    </location>
</feature>
<keyword evidence="2" id="KW-0238">DNA-binding</keyword>
<dbReference type="InterPro" id="IPR009057">
    <property type="entry name" value="Homeodomain-like_sf"/>
</dbReference>
<dbReference type="PROSITE" id="PS01124">
    <property type="entry name" value="HTH_ARAC_FAMILY_2"/>
    <property type="match status" value="1"/>
</dbReference>